<keyword evidence="3 9" id="KW-0812">Transmembrane</keyword>
<dbReference type="InterPro" id="IPR013099">
    <property type="entry name" value="K_chnl_dom"/>
</dbReference>
<feature type="region of interest" description="Disordered" evidence="11">
    <location>
        <begin position="1479"/>
        <end position="1556"/>
    </location>
</feature>
<evidence type="ECO:0000259" key="15">
    <source>
        <dbReference type="Pfam" id="PF10490"/>
    </source>
</evidence>
<sequence>MVCFYLAEIPQLSVQDSVSSQRKSRPPWAEWMNETPAGGTQLPDCLATCEGPWQTAQRSSESHPATRTFPKTFPSYVINPLLPRAAPGSVGLSVGQIPRCCLTPWTPEFGSVTPVTAVPERPRLISLFHHSWADASRWSLVNRADTLASLRVVHIVNAVLLEQPRRTEMSWAEEDWTVGLSGRVLQKVKELQVLKERLSRENKQKQLQLDNIHTSLEKQTAKYEAVRGELQFVQRDLQSVREEAKAAVTGKERLAQELHTKQAQVCSLEGQLDAARNQNIHLSQEIKRLEAELEKLQNSSRRSDTTLFSTPCWTGSSPWEHNGSRQEDGSGQRDEGQSRGHHIRQRLQFSEASAPSPPRQQHKSTPLRHPSDQSDVFSTPSAVFPWERDDSGPASRRRPASSPQAPSPEVLNQGRLDRSSEEKVHKTKTDISSSELQSRLSALEDQLSEKVGNLKTVQNEMGLMKKELAAKELDLRKTQEELNMAHTRMAQDKERVSEAEHKLKQLQEELKCQRQNAESSRLQHQQRTKELEKVHQKDLAELQKERQCVEKQHQQEVNKLNQELQQARSLHNALQAQADKLTLQKQALDKELDSLKEKLKWTEEQLKESQKKETQTQAKLTEAVREAEGVAVTLEQSRKRERALEEEGRKLQEEQADTLRLLKELQEQKAPAASTQPAPFGPVGQSFSSLSRAAAHSRRTAASQSEQNRDGSRAEVTAACPSAREPGEGIDAEQISITNSERQQKVGQREEGDKDRESRRNTAAVDRAATAEHPAATGGLKIKHAQLPKSDEPASSQDLKRENDGLRSELRDVREELQRRLEDLEAQRRAETEARTRLKQLSRKHSTQAAEREEREKDLKVKLENEKAETERLKRSIAALEAEMKRSREEAEKEEKQEEETSTTQNDRESELIELNIQLKNQLAMVKAQLALEREERKTEEEERNQRMNTDSDSNTELSLKLAEIMAEVKELKHRREEDSVEDEKLSTSSSPPPSLPDDELTSNTGCSDNSLLSSPEEHLIFCESTNQRNALLSTETEDILRLSGQTTKETSDQIKLSSSDLQLDQPLTSDLTKVVEVLQKKCAKESEQAKKYRDKFEALQIQVTRQTKELTTAFEKQSQHILGLLAELQEKESALVSQGEELKQCKQELNELKQEETNVATLTADRETEERKRDEELTEKSELIQEEKAAAPLPSSDLNIQKETIQPNVEECEAEMPPPVGGEGESAAVTSGERSAVGPCDSVGEEEEIQLSQHGERVDTLAELHVVRQEKQLLQQRVGDLDTMDTRDQTSQTDSENQNNTENTACLAGEDLLKKEAATDQQLLINLKRSDDEGQYLEGENTSSMSGERNAEDMTEIQINRLQEEVEALQRRVRTLTEETEVQAQELAVWRLASQPASAVQHLLTNADDESETLRRIPAASRPEPTEEPTKRLAQTGHSQVQKNPDVVTVIREDEVSLCCSSRKLQGRLLFSRLQNSSLPEPKSLRSPKKSLQEQSRSGAEFDPESEKENQEINLRWSESYPEQNKLKKDAKPIQVSSQKIAQHHGAKDLNISGSSPSKVQHFYTETQQTKLDAFRGAGDFEIPIHPSDSTMKVEAVSVGSQTEGSLLPCGVSKASAATQTEQDFSDEEESVESPPVSPVSSAEKTGAGDKMLLSGSFPIPADPARLAERIRRNRMQLSAAFDDTEYEPYGLPEVVMKGFADIPTGPSCPYIVTGPDKLHSSTSVLNGFNFPTASWCILTETPDQPPNPGGVGVTRRRKMRCTTLTTLLTGVMLYLGMGALVFVTLEKPKESKAHVNLLKAKQDFLSNNSCVTEVNFQELVKNWSFTCELHVALQELVSAVEAGLDISSLSVNLTSRWDMGSAFFFCGTIITTIGFGNLSPRTWLGQLFCVCYALVGIPMFGILLAGVGDHMGTVLRRAVAKIEKLFLKREIRPTTVRVMSAVLSILIGCLIFLAVPTVVFQKVERWSFLESLYFVVITLTTVGFGDFVPGGGYEGGTIFKPLVLLWIVFGLAYFASILTMIGNWLRVLSKKTRAEMEELRAHATDWTQNMDFRIPNPLEFNDPFLLQRRRWKRSERRRIRRGAHVTLGHWARGGSENGHLPNRWAGLSSSMCQLEGQSSLERTGVAKPRPRGRVAGEPAVPKAALGSRLDAAVGVQGQGRPFHQVLARSFSLPVARSTSELDSTGTAMQEGSLYESVYDSQSDGSSVSLTFSVLHSFLGSHPFSGMEEGDLRGLQIATEHGKDQSTSQKSESELNSACSQTPPQSFPSCSPPPTPELPPPSPQGTAASSSDCQLLNFFGENLAYIDESSDTLSDLTEPTESKEKRRHPRKPKRKSMKKRPTHRWSPLQVRRPSMQPPSNPPTPPPECSPSDISLAETQTDSAPGL</sequence>
<dbReference type="Gene3D" id="1.10.287.70">
    <property type="match status" value="1"/>
</dbReference>
<feature type="compositionally biased region" description="Basic residues" evidence="11">
    <location>
        <begin position="837"/>
        <end position="846"/>
    </location>
</feature>
<evidence type="ECO:0008006" key="18">
    <source>
        <dbReference type="Google" id="ProtNLM"/>
    </source>
</evidence>
<feature type="region of interest" description="Disordered" evidence="11">
    <location>
        <begin position="1162"/>
        <end position="1257"/>
    </location>
</feature>
<keyword evidence="6 9" id="KW-0406">Ion transport</keyword>
<feature type="region of interest" description="Disordered" evidence="11">
    <location>
        <begin position="296"/>
        <end position="437"/>
    </location>
</feature>
<feature type="transmembrane region" description="Helical" evidence="12">
    <location>
        <begin position="1861"/>
        <end position="1880"/>
    </location>
</feature>
<evidence type="ECO:0000256" key="1">
    <source>
        <dbReference type="ARBA" id="ARBA00004141"/>
    </source>
</evidence>
<feature type="compositionally biased region" description="Low complexity" evidence="11">
    <location>
        <begin position="686"/>
        <end position="705"/>
    </location>
</feature>
<feature type="region of interest" description="Disordered" evidence="11">
    <location>
        <begin position="2242"/>
        <end position="2291"/>
    </location>
</feature>
<keyword evidence="7 12" id="KW-0472">Membrane</keyword>
<evidence type="ECO:0000313" key="17">
    <source>
        <dbReference type="Proteomes" id="UP000250572"/>
    </source>
</evidence>
<keyword evidence="17" id="KW-1185">Reference proteome</keyword>
<dbReference type="GO" id="GO:0005267">
    <property type="term" value="F:potassium channel activity"/>
    <property type="evidence" value="ECO:0007669"/>
    <property type="project" value="InterPro"/>
</dbReference>
<feature type="compositionally biased region" description="Basic residues" evidence="11">
    <location>
        <begin position="2326"/>
        <end position="2344"/>
    </location>
</feature>
<keyword evidence="5 12" id="KW-1133">Transmembrane helix</keyword>
<proteinExistence type="inferred from homology"/>
<evidence type="ECO:0000256" key="5">
    <source>
        <dbReference type="ARBA" id="ARBA00022989"/>
    </source>
</evidence>
<dbReference type="GO" id="GO:0070840">
    <property type="term" value="F:dynein complex binding"/>
    <property type="evidence" value="ECO:0007669"/>
    <property type="project" value="TreeGrafter"/>
</dbReference>
<dbReference type="EMBL" id="NHOQ01001766">
    <property type="protein sequence ID" value="PWA22240.1"/>
    <property type="molecule type" value="Genomic_DNA"/>
</dbReference>
<feature type="compositionally biased region" description="Basic and acidic residues" evidence="11">
    <location>
        <begin position="322"/>
        <end position="338"/>
    </location>
</feature>
<feature type="transmembrane region" description="Helical" evidence="12">
    <location>
        <begin position="1886"/>
        <end position="1909"/>
    </location>
</feature>
<keyword evidence="2 9" id="KW-0813">Transport</keyword>
<feature type="region of interest" description="Disordered" evidence="11">
    <location>
        <begin position="1614"/>
        <end position="1657"/>
    </location>
</feature>
<dbReference type="GO" id="GO:0010389">
    <property type="term" value="P:regulation of G2/M transition of mitotic cell cycle"/>
    <property type="evidence" value="ECO:0007669"/>
    <property type="project" value="TreeGrafter"/>
</dbReference>
<dbReference type="GO" id="GO:0000278">
    <property type="term" value="P:mitotic cell cycle"/>
    <property type="evidence" value="ECO:0007669"/>
    <property type="project" value="TreeGrafter"/>
</dbReference>
<feature type="compositionally biased region" description="Low complexity" evidence="11">
    <location>
        <begin position="1634"/>
        <end position="1643"/>
    </location>
</feature>
<feature type="domain" description="Potassium channel" evidence="13">
    <location>
        <begin position="1950"/>
        <end position="2028"/>
    </location>
</feature>
<organism evidence="16 17">
    <name type="scientific">Gambusia affinis</name>
    <name type="common">Western mosquitofish</name>
    <name type="synonym">Heterandria affinis</name>
    <dbReference type="NCBI Taxonomy" id="33528"/>
    <lineage>
        <taxon>Eukaryota</taxon>
        <taxon>Metazoa</taxon>
        <taxon>Chordata</taxon>
        <taxon>Craniata</taxon>
        <taxon>Vertebrata</taxon>
        <taxon>Euteleostomi</taxon>
        <taxon>Actinopterygii</taxon>
        <taxon>Neopterygii</taxon>
        <taxon>Teleostei</taxon>
        <taxon>Neoteleostei</taxon>
        <taxon>Acanthomorphata</taxon>
        <taxon>Ovalentaria</taxon>
        <taxon>Atherinomorphae</taxon>
        <taxon>Cyprinodontiformes</taxon>
        <taxon>Poeciliidae</taxon>
        <taxon>Poeciliinae</taxon>
        <taxon>Gambusia</taxon>
    </lineage>
</organism>
<gene>
    <name evidence="16" type="ORF">CCH79_00012551</name>
</gene>
<feature type="compositionally biased region" description="Polar residues" evidence="11">
    <location>
        <begin position="1290"/>
        <end position="1304"/>
    </location>
</feature>
<feature type="compositionally biased region" description="Pro residues" evidence="11">
    <location>
        <begin position="2271"/>
        <end position="2284"/>
    </location>
</feature>
<feature type="compositionally biased region" description="Basic and acidic residues" evidence="11">
    <location>
        <begin position="850"/>
        <end position="874"/>
    </location>
</feature>
<evidence type="ECO:0000256" key="10">
    <source>
        <dbReference type="SAM" id="Coils"/>
    </source>
</evidence>
<feature type="transmembrane region" description="Helical" evidence="12">
    <location>
        <begin position="1940"/>
        <end position="1962"/>
    </location>
</feature>
<feature type="region of interest" description="Disordered" evidence="11">
    <location>
        <begin position="1279"/>
        <end position="1304"/>
    </location>
</feature>
<feature type="region of interest" description="Disordered" evidence="11">
    <location>
        <begin position="666"/>
        <end position="912"/>
    </location>
</feature>
<dbReference type="PANTHER" id="PTHR18874">
    <property type="entry name" value="CMF/LEK/CENP CELL DIVISION-RELATED"/>
    <property type="match status" value="1"/>
</dbReference>
<feature type="transmembrane region" description="Helical" evidence="12">
    <location>
        <begin position="1974"/>
        <end position="1992"/>
    </location>
</feature>
<dbReference type="STRING" id="33528.ENSGAFP00000024661"/>
<feature type="compositionally biased region" description="Polar residues" evidence="11">
    <location>
        <begin position="947"/>
        <end position="958"/>
    </location>
</feature>
<evidence type="ECO:0000256" key="2">
    <source>
        <dbReference type="ARBA" id="ARBA00022448"/>
    </source>
</evidence>
<feature type="compositionally biased region" description="Polar residues" evidence="11">
    <location>
        <begin position="2246"/>
        <end position="2260"/>
    </location>
</feature>
<comment type="similarity">
    <text evidence="9">Belongs to the two pore domain potassium channel (TC 1.A.1.8) family.</text>
</comment>
<feature type="coiled-coil region" evidence="10">
    <location>
        <begin position="188"/>
        <end position="243"/>
    </location>
</feature>
<dbReference type="InterPro" id="IPR043513">
    <property type="entry name" value="Cenp-F"/>
</dbReference>
<feature type="compositionally biased region" description="Basic and acidic residues" evidence="11">
    <location>
        <begin position="742"/>
        <end position="760"/>
    </location>
</feature>
<dbReference type="PRINTS" id="PR01333">
    <property type="entry name" value="2POREKCHANEL"/>
</dbReference>
<accession>A0A315VFN9</accession>
<feature type="compositionally biased region" description="Polar residues" evidence="11">
    <location>
        <begin position="296"/>
        <end position="319"/>
    </location>
</feature>
<dbReference type="PANTHER" id="PTHR18874:SF10">
    <property type="entry name" value="CENTROMERE PROTEIN F"/>
    <property type="match status" value="1"/>
</dbReference>
<feature type="compositionally biased region" description="Pro residues" evidence="11">
    <location>
        <begin position="2356"/>
        <end position="2369"/>
    </location>
</feature>
<feature type="domain" description="Centromere protein Cenp-F N-terminal" evidence="14">
    <location>
        <begin position="169"/>
        <end position="461"/>
    </location>
</feature>
<feature type="compositionally biased region" description="Basic and acidic residues" evidence="11">
    <location>
        <begin position="882"/>
        <end position="896"/>
    </location>
</feature>
<feature type="region of interest" description="Disordered" evidence="11">
    <location>
        <begin position="934"/>
        <end position="958"/>
    </location>
</feature>
<reference evidence="16 17" key="1">
    <citation type="journal article" date="2018" name="G3 (Bethesda)">
        <title>A High-Quality Reference Genome for the Invasive Mosquitofish Gambusia affinis Using a Chicago Library.</title>
        <authorList>
            <person name="Hoffberg S.L."/>
            <person name="Troendle N.J."/>
            <person name="Glenn T.C."/>
            <person name="Mahmud O."/>
            <person name="Louha S."/>
            <person name="Chalopin D."/>
            <person name="Bennetzen J.L."/>
            <person name="Mauricio R."/>
        </authorList>
    </citation>
    <scope>NUCLEOTIDE SEQUENCE [LARGE SCALE GENOMIC DNA]</scope>
    <source>
        <strain evidence="16">NE01/NJP1002.9</strain>
        <tissue evidence="16">Muscle</tissue>
    </source>
</reference>
<feature type="compositionally biased region" description="Basic and acidic residues" evidence="11">
    <location>
        <begin position="973"/>
        <end position="986"/>
    </location>
</feature>
<evidence type="ECO:0000256" key="11">
    <source>
        <dbReference type="SAM" id="MobiDB-lite"/>
    </source>
</evidence>
<feature type="compositionally biased region" description="Basic and acidic residues" evidence="11">
    <location>
        <begin position="934"/>
        <end position="946"/>
    </location>
</feature>
<dbReference type="Pfam" id="PF07885">
    <property type="entry name" value="Ion_trans_2"/>
    <property type="match status" value="2"/>
</dbReference>
<evidence type="ECO:0000256" key="12">
    <source>
        <dbReference type="SAM" id="Phobius"/>
    </source>
</evidence>
<evidence type="ECO:0000259" key="14">
    <source>
        <dbReference type="Pfam" id="PF10481"/>
    </source>
</evidence>
<dbReference type="GO" id="GO:0051310">
    <property type="term" value="P:metaphase chromosome alignment"/>
    <property type="evidence" value="ECO:0007669"/>
    <property type="project" value="TreeGrafter"/>
</dbReference>
<dbReference type="Pfam" id="PF10490">
    <property type="entry name" value="CENP-F_C_Rb_bdg"/>
    <property type="match status" value="1"/>
</dbReference>
<dbReference type="InterPro" id="IPR003280">
    <property type="entry name" value="2pore_dom_K_chnl"/>
</dbReference>
<dbReference type="GO" id="GO:0000775">
    <property type="term" value="C:chromosome, centromeric region"/>
    <property type="evidence" value="ECO:0007669"/>
    <property type="project" value="InterPro"/>
</dbReference>
<feature type="compositionally biased region" description="Basic and acidic residues" evidence="11">
    <location>
        <begin position="415"/>
        <end position="429"/>
    </location>
</feature>
<feature type="compositionally biased region" description="Basic and acidic residues" evidence="11">
    <location>
        <begin position="798"/>
        <end position="836"/>
    </location>
</feature>
<feature type="compositionally biased region" description="Polar residues" evidence="11">
    <location>
        <begin position="2377"/>
        <end position="2387"/>
    </location>
</feature>
<evidence type="ECO:0000256" key="8">
    <source>
        <dbReference type="ARBA" id="ARBA00023303"/>
    </source>
</evidence>
<evidence type="ECO:0000256" key="6">
    <source>
        <dbReference type="ARBA" id="ARBA00023065"/>
    </source>
</evidence>
<feature type="compositionally biased region" description="Polar residues" evidence="11">
    <location>
        <begin position="1197"/>
        <end position="1208"/>
    </location>
</feature>
<protein>
    <recommendedName>
        <fullName evidence="18">Ion transport domain-containing protein</fullName>
    </recommendedName>
</protein>
<evidence type="ECO:0000259" key="13">
    <source>
        <dbReference type="Pfam" id="PF07885"/>
    </source>
</evidence>
<evidence type="ECO:0000313" key="16">
    <source>
        <dbReference type="EMBL" id="PWA22240.1"/>
    </source>
</evidence>
<dbReference type="InterPro" id="IPR018302">
    <property type="entry name" value="CenpF/LEK1_Rb-prot-bd"/>
</dbReference>
<feature type="transmembrane region" description="Helical" evidence="12">
    <location>
        <begin position="2004"/>
        <end position="2027"/>
    </location>
</feature>
<evidence type="ECO:0000256" key="7">
    <source>
        <dbReference type="ARBA" id="ARBA00023136"/>
    </source>
</evidence>
<dbReference type="GO" id="GO:0005634">
    <property type="term" value="C:nucleus"/>
    <property type="evidence" value="ECO:0007669"/>
    <property type="project" value="TreeGrafter"/>
</dbReference>
<keyword evidence="4" id="KW-0630">Potassium</keyword>
<evidence type="ECO:0000256" key="4">
    <source>
        <dbReference type="ARBA" id="ARBA00022958"/>
    </source>
</evidence>
<feature type="domain" description="Kinetochore protein Cenp-F/LEK1 Rb protein-binding" evidence="15">
    <location>
        <begin position="1684"/>
        <end position="1714"/>
    </location>
</feature>
<feature type="region of interest" description="Disordered" evidence="11">
    <location>
        <begin position="2120"/>
        <end position="2141"/>
    </location>
</feature>
<keyword evidence="10" id="KW-0175">Coiled coil</keyword>
<dbReference type="Pfam" id="PF10481">
    <property type="entry name" value="CENP-F_N"/>
    <property type="match status" value="1"/>
</dbReference>
<comment type="caution">
    <text evidence="16">The sequence shown here is derived from an EMBL/GenBank/DDBJ whole genome shotgun (WGS) entry which is preliminary data.</text>
</comment>
<feature type="coiled-coil region" evidence="10">
    <location>
        <begin position="1353"/>
        <end position="1387"/>
    </location>
</feature>
<dbReference type="InterPro" id="IPR018463">
    <property type="entry name" value="Centromere_CenpF_N"/>
</dbReference>
<dbReference type="GO" id="GO:0016020">
    <property type="term" value="C:membrane"/>
    <property type="evidence" value="ECO:0007669"/>
    <property type="project" value="UniProtKB-SubCell"/>
</dbReference>
<feature type="region of interest" description="Disordered" evidence="11">
    <location>
        <begin position="2311"/>
        <end position="2387"/>
    </location>
</feature>
<dbReference type="InterPro" id="IPR008074">
    <property type="entry name" value="2pore_dom_K_chnl_TRAAK"/>
</dbReference>
<dbReference type="Proteomes" id="UP000250572">
    <property type="component" value="Unassembled WGS sequence"/>
</dbReference>
<feature type="region of interest" description="Disordered" evidence="11">
    <location>
        <begin position="1408"/>
        <end position="1447"/>
    </location>
</feature>
<comment type="subcellular location">
    <subcellularLocation>
        <location evidence="1">Membrane</location>
        <topology evidence="1">Multi-pass membrane protein</topology>
    </subcellularLocation>
</comment>
<keyword evidence="8 9" id="KW-0407">Ion channel</keyword>
<feature type="compositionally biased region" description="Low complexity" evidence="11">
    <location>
        <begin position="2261"/>
        <end position="2270"/>
    </location>
</feature>
<dbReference type="GO" id="GO:0000922">
    <property type="term" value="C:spindle pole"/>
    <property type="evidence" value="ECO:0007669"/>
    <property type="project" value="TreeGrafter"/>
</dbReference>
<name>A0A315VFN9_GAMAF</name>
<evidence type="ECO:0000256" key="9">
    <source>
        <dbReference type="RuleBase" id="RU003857"/>
    </source>
</evidence>
<feature type="compositionally biased region" description="Basic and acidic residues" evidence="11">
    <location>
        <begin position="1165"/>
        <end position="1190"/>
    </location>
</feature>
<dbReference type="GO" id="GO:0008017">
    <property type="term" value="F:microtubule binding"/>
    <property type="evidence" value="ECO:0007669"/>
    <property type="project" value="InterPro"/>
</dbReference>
<feature type="domain" description="Potassium channel" evidence="13">
    <location>
        <begin position="1856"/>
        <end position="1911"/>
    </location>
</feature>
<evidence type="ECO:0000256" key="3">
    <source>
        <dbReference type="ARBA" id="ARBA00022692"/>
    </source>
</evidence>
<dbReference type="PRINTS" id="PR01691">
    <property type="entry name" value="TRAAKCHANNEL"/>
</dbReference>
<feature type="transmembrane region" description="Helical" evidence="12">
    <location>
        <begin position="1766"/>
        <end position="1787"/>
    </location>
</feature>
<dbReference type="SUPFAM" id="SSF81324">
    <property type="entry name" value="Voltage-gated potassium channels"/>
    <property type="match status" value="2"/>
</dbReference>
<feature type="region of interest" description="Disordered" evidence="11">
    <location>
        <begin position="973"/>
        <end position="1011"/>
    </location>
</feature>